<dbReference type="Proteomes" id="UP000075840">
    <property type="component" value="Unassembled WGS sequence"/>
</dbReference>
<protein>
    <submittedName>
        <fullName evidence="1">Uncharacterized protein</fullName>
    </submittedName>
</protein>
<evidence type="ECO:0000313" key="1">
    <source>
        <dbReference type="EnsemblMetazoa" id="AARA014617-PA"/>
    </source>
</evidence>
<name>A0A182IGM3_ANOAR</name>
<dbReference type="AlphaFoldDB" id="A0A182IGM3"/>
<evidence type="ECO:0000313" key="2">
    <source>
        <dbReference type="Proteomes" id="UP000075840"/>
    </source>
</evidence>
<dbReference type="VEuPathDB" id="VectorBase:AARA014617"/>
<dbReference type="EnsemblMetazoa" id="AARA014617-RA">
    <property type="protein sequence ID" value="AARA014617-PA"/>
    <property type="gene ID" value="AARA014617"/>
</dbReference>
<proteinExistence type="predicted"/>
<keyword evidence="2" id="KW-1185">Reference proteome</keyword>
<accession>A0A182IGM3</accession>
<dbReference type="EMBL" id="APCN01005232">
    <property type="status" value="NOT_ANNOTATED_CDS"/>
    <property type="molecule type" value="Genomic_DNA"/>
</dbReference>
<organism evidence="1 2">
    <name type="scientific">Anopheles arabiensis</name>
    <name type="common">Mosquito</name>
    <dbReference type="NCBI Taxonomy" id="7173"/>
    <lineage>
        <taxon>Eukaryota</taxon>
        <taxon>Metazoa</taxon>
        <taxon>Ecdysozoa</taxon>
        <taxon>Arthropoda</taxon>
        <taxon>Hexapoda</taxon>
        <taxon>Insecta</taxon>
        <taxon>Pterygota</taxon>
        <taxon>Neoptera</taxon>
        <taxon>Endopterygota</taxon>
        <taxon>Diptera</taxon>
        <taxon>Nematocera</taxon>
        <taxon>Culicoidea</taxon>
        <taxon>Culicidae</taxon>
        <taxon>Anophelinae</taxon>
        <taxon>Anopheles</taxon>
    </lineage>
</organism>
<reference evidence="1" key="1">
    <citation type="submission" date="2022-08" db="UniProtKB">
        <authorList>
            <consortium name="EnsemblMetazoa"/>
        </authorList>
    </citation>
    <scope>IDENTIFICATION</scope>
    <source>
        <strain evidence="1">Dongola</strain>
    </source>
</reference>
<sequence>MLGINNTNKIAEAETNASSFLHPTTFHRC</sequence>